<accession>A0A1A9W5Y3</accession>
<reference evidence="3" key="1">
    <citation type="submission" date="2014-03" db="EMBL/GenBank/DDBJ databases">
        <authorList>
            <person name="Aksoy S."/>
            <person name="Warren W."/>
            <person name="Wilson R.K."/>
        </authorList>
    </citation>
    <scope>NUCLEOTIDE SEQUENCE [LARGE SCALE GENOMIC DNA]</scope>
    <source>
        <strain evidence="3">IAEA</strain>
    </source>
</reference>
<dbReference type="Proteomes" id="UP000091820">
    <property type="component" value="Unassembled WGS sequence"/>
</dbReference>
<reference evidence="2" key="2">
    <citation type="submission" date="2020-05" db="UniProtKB">
        <authorList>
            <consortium name="EnsemblMetazoa"/>
        </authorList>
    </citation>
    <scope>IDENTIFICATION</scope>
    <source>
        <strain evidence="2">IAEA</strain>
    </source>
</reference>
<keyword evidence="3" id="KW-1185">Reference proteome</keyword>
<proteinExistence type="predicted"/>
<organism evidence="2 3">
    <name type="scientific">Glossina brevipalpis</name>
    <dbReference type="NCBI Taxonomy" id="37001"/>
    <lineage>
        <taxon>Eukaryota</taxon>
        <taxon>Metazoa</taxon>
        <taxon>Ecdysozoa</taxon>
        <taxon>Arthropoda</taxon>
        <taxon>Hexapoda</taxon>
        <taxon>Insecta</taxon>
        <taxon>Pterygota</taxon>
        <taxon>Neoptera</taxon>
        <taxon>Endopterygota</taxon>
        <taxon>Diptera</taxon>
        <taxon>Brachycera</taxon>
        <taxon>Muscomorpha</taxon>
        <taxon>Hippoboscoidea</taxon>
        <taxon>Glossinidae</taxon>
        <taxon>Glossina</taxon>
    </lineage>
</organism>
<dbReference type="AlphaFoldDB" id="A0A1A9W5Y3"/>
<feature type="transmembrane region" description="Helical" evidence="1">
    <location>
        <begin position="38"/>
        <end position="60"/>
    </location>
</feature>
<evidence type="ECO:0000313" key="2">
    <source>
        <dbReference type="EnsemblMetazoa" id="GBRI007422-PA"/>
    </source>
</evidence>
<protein>
    <submittedName>
        <fullName evidence="2">Uncharacterized protein</fullName>
    </submittedName>
</protein>
<name>A0A1A9W5Y3_9MUSC</name>
<keyword evidence="1" id="KW-1133">Transmembrane helix</keyword>
<sequence>MYIYGNKAIEMAQPYRISSADHFYEIFVNKRQLFKGDAVSSITVMTAYNIIVLHYICLFASPALVGSMDPKIFRILLLALITHVPVPAIIGDSLGVGWLNLAAVPKILNTKMESRIKEITKKKRI</sequence>
<keyword evidence="1" id="KW-0812">Transmembrane</keyword>
<dbReference type="EnsemblMetazoa" id="GBRI007422-RA">
    <property type="protein sequence ID" value="GBRI007422-PA"/>
    <property type="gene ID" value="GBRI007422"/>
</dbReference>
<evidence type="ECO:0000313" key="3">
    <source>
        <dbReference type="Proteomes" id="UP000091820"/>
    </source>
</evidence>
<evidence type="ECO:0000256" key="1">
    <source>
        <dbReference type="SAM" id="Phobius"/>
    </source>
</evidence>
<keyword evidence="1" id="KW-0472">Membrane</keyword>
<dbReference type="VEuPathDB" id="VectorBase:GBRI007422"/>